<keyword evidence="1" id="KW-0186">Copper</keyword>
<dbReference type="RefSeq" id="XP_064720604.1">
    <property type="nucleotide sequence ID" value="XM_064864532.1"/>
</dbReference>
<dbReference type="Gene3D" id="2.70.98.20">
    <property type="entry name" value="Copper amine oxidase, catalytic domain"/>
    <property type="match status" value="1"/>
</dbReference>
<proteinExistence type="inferred from homology"/>
<dbReference type="PANTHER" id="PTHR10638">
    <property type="entry name" value="COPPER AMINE OXIDASE"/>
    <property type="match status" value="1"/>
</dbReference>
<accession>A0ABZ2AS64</accession>
<evidence type="ECO:0000256" key="1">
    <source>
        <dbReference type="RuleBase" id="RU000672"/>
    </source>
</evidence>
<keyword evidence="1" id="KW-0479">Metal-binding</keyword>
<sequence length="148" mass="16545">MNVQPSAGNDPVQSATAYLDTYCGFGPYAFSQVPGFDMPLYAYCMNTSFHVSELSTADQNYPIQRHSNVNDFSTTKNIVLTLRSISTVGKYDYNFDYNFYLDGTIETVVRASGYIQSASTPTTPNMPIRFTTLFPVRCTTSSSRSRLF</sequence>
<comment type="cofactor">
    <cofactor evidence="1">
        <name>Cu cation</name>
        <dbReference type="ChEBI" id="CHEBI:23378"/>
    </cofactor>
    <text evidence="1">Contains 1 topaquinone per subunit.</text>
</comment>
<gene>
    <name evidence="3" type="ORF">IAS62_002673</name>
</gene>
<organism evidence="3 4">
    <name type="scientific">Cryptococcus decagattii</name>
    <dbReference type="NCBI Taxonomy" id="1859122"/>
    <lineage>
        <taxon>Eukaryota</taxon>
        <taxon>Fungi</taxon>
        <taxon>Dikarya</taxon>
        <taxon>Basidiomycota</taxon>
        <taxon>Agaricomycotina</taxon>
        <taxon>Tremellomycetes</taxon>
        <taxon>Tremellales</taxon>
        <taxon>Cryptococcaceae</taxon>
        <taxon>Cryptococcus</taxon>
        <taxon>Cryptococcus gattii species complex</taxon>
    </lineage>
</organism>
<keyword evidence="1" id="KW-0801">TPQ</keyword>
<evidence type="ECO:0000313" key="3">
    <source>
        <dbReference type="EMBL" id="WVO21365.1"/>
    </source>
</evidence>
<reference evidence="3 4" key="1">
    <citation type="submission" date="2024-01" db="EMBL/GenBank/DDBJ databases">
        <title>Comparative genomics of Cryptococcus and Kwoniella reveals pathogenesis evolution and contrasting modes of karyotype evolution via chromosome fusion or intercentromeric recombination.</title>
        <authorList>
            <person name="Coelho M.A."/>
            <person name="David-Palma M."/>
            <person name="Shea T."/>
            <person name="Bowers K."/>
            <person name="McGinley-Smith S."/>
            <person name="Mohammad A.W."/>
            <person name="Gnirke A."/>
            <person name="Yurkov A.M."/>
            <person name="Nowrousian M."/>
            <person name="Sun S."/>
            <person name="Cuomo C.A."/>
            <person name="Heitman J."/>
        </authorList>
    </citation>
    <scope>NUCLEOTIDE SEQUENCE [LARGE SCALE GENOMIC DNA]</scope>
    <source>
        <strain evidence="3 4">7685027</strain>
    </source>
</reference>
<dbReference type="EC" id="1.4.3.-" evidence="1"/>
<feature type="domain" description="Copper amine oxidase catalytic" evidence="2">
    <location>
        <begin position="6"/>
        <end position="121"/>
    </location>
</feature>
<dbReference type="InterPro" id="IPR015798">
    <property type="entry name" value="Cu_amine_oxidase_C"/>
</dbReference>
<dbReference type="InterPro" id="IPR036460">
    <property type="entry name" value="Cu_amine_oxidase_C_sf"/>
</dbReference>
<evidence type="ECO:0000259" key="2">
    <source>
        <dbReference type="Pfam" id="PF01179"/>
    </source>
</evidence>
<keyword evidence="4" id="KW-1185">Reference proteome</keyword>
<dbReference type="GeneID" id="89989446"/>
<dbReference type="Proteomes" id="UP001432216">
    <property type="component" value="Chromosome 4"/>
</dbReference>
<dbReference type="PANTHER" id="PTHR10638:SF20">
    <property type="entry name" value="AMINE OXIDASE"/>
    <property type="match status" value="1"/>
</dbReference>
<dbReference type="SUPFAM" id="SSF49998">
    <property type="entry name" value="Amine oxidase catalytic domain"/>
    <property type="match status" value="1"/>
</dbReference>
<dbReference type="EMBL" id="CP143809">
    <property type="protein sequence ID" value="WVO21365.1"/>
    <property type="molecule type" value="Genomic_DNA"/>
</dbReference>
<dbReference type="InterPro" id="IPR000269">
    <property type="entry name" value="Cu_amine_oxidase"/>
</dbReference>
<keyword evidence="1" id="KW-0560">Oxidoreductase</keyword>
<evidence type="ECO:0000313" key="4">
    <source>
        <dbReference type="Proteomes" id="UP001432216"/>
    </source>
</evidence>
<dbReference type="Pfam" id="PF01179">
    <property type="entry name" value="Cu_amine_oxid"/>
    <property type="match status" value="1"/>
</dbReference>
<name>A0ABZ2AS64_9TREE</name>
<comment type="similarity">
    <text evidence="1">Belongs to the copper/topaquinone oxidase family.</text>
</comment>
<comment type="PTM">
    <text evidence="1">Topaquinone (TPQ) is generated by copper-dependent autoxidation of a specific tyrosyl residue.</text>
</comment>
<protein>
    <recommendedName>
        <fullName evidence="1">Amine oxidase</fullName>
        <ecNumber evidence="1">1.4.3.-</ecNumber>
    </recommendedName>
</protein>